<accession>A0A8H3R1Z4</accession>
<dbReference type="GO" id="GO:0005886">
    <property type="term" value="C:plasma membrane"/>
    <property type="evidence" value="ECO:0007669"/>
    <property type="project" value="TreeGrafter"/>
</dbReference>
<evidence type="ECO:0000256" key="1">
    <source>
        <dbReference type="ARBA" id="ARBA00022737"/>
    </source>
</evidence>
<evidence type="ECO:0000313" key="5">
    <source>
        <dbReference type="Proteomes" id="UP000615446"/>
    </source>
</evidence>
<feature type="transmembrane region" description="Helical" evidence="3">
    <location>
        <begin position="910"/>
        <end position="929"/>
    </location>
</feature>
<protein>
    <recommendedName>
        <fullName evidence="6">Ion transport domain-containing protein</fullName>
    </recommendedName>
</protein>
<keyword evidence="3" id="KW-1133">Transmembrane helix</keyword>
<dbReference type="SUPFAM" id="SSF50969">
    <property type="entry name" value="YVTN repeat-like/Quinoprotein amine dehydrogenase"/>
    <property type="match status" value="1"/>
</dbReference>
<evidence type="ECO:0008006" key="6">
    <source>
        <dbReference type="Google" id="ProtNLM"/>
    </source>
</evidence>
<feature type="compositionally biased region" description="Basic and acidic residues" evidence="2">
    <location>
        <begin position="36"/>
        <end position="72"/>
    </location>
</feature>
<keyword evidence="3" id="KW-0812">Transmembrane</keyword>
<dbReference type="EMBL" id="BLAL01000285">
    <property type="protein sequence ID" value="GET00504.1"/>
    <property type="molecule type" value="Genomic_DNA"/>
</dbReference>
<sequence>MNEVSLKIDDEIDIKKIDVVDSEVAKEDKIDVDDTEKEKIDVDDTDKDKIEVDDTNKEDTDKDDTNKNKIDNGESSPHKGKPITEIEVSPNEKYLVTYSRDDRSFVGWNIENKNNQPKPEPLNIDADNVGNNLNSQQICISDDKKLGYINGEFGIKVFDTMNNQEIKVDLNNHTAVMQCAFNSKVCYFISKYNKHYLIAHSSIYEFNLITGKDIKIFGVDKYIGVSEVLEYKKSTRISSNEKFICMKIKDKIIIYSIELEIPIVSLDIDNVNQLLMFMKYIILSPLLFSSLFPLLFSLFNNMLSGKYWDVIMKDSKCLSLRPLKNYDQIAKSCLPNDIRVASEYAFVIINGDFWMIDLEKAKSNINSLLKEIINNDDSDEIIDNWYEYSGNYFENKKETFENKKQSYDHLIILLHNNPYMKRINKLIESATSSDKSDKPDEDDGQEFTIKWNYSIYNNNSYHKKVEIKVFKKNNGNSEWDCICTRIDHVKQTLQQYRDDIDSEEEINNNHFVLITEIGLFAYYFNENNNSISLIYFYYIYPLNIESYKKVFLNPTLPLPNYDSFKHCDEWILSIKEHKESLLKYGTELLKFAIKEHKSGLIDDIYKKCINYFKEDLGNNKMFLSIITSTMPLLNEYYPEYISRYSLETTMIVDLPFHIAEYKHINLHLYSFQHYLQMTDITQSIGWLDYRELMRNYETKKYYPILNNIHLLIILPLLPIYFVTCYILLRYQFINDWYKKTGFPKHYFYIVEKFSKTPPTPTTIFMNPYIKFVNYPKVYNWFFELIYPQPSPFVETINRDIYKTWSGEVIIKSKWNNFGKYYYAIIWIGFIAFLGCFTAAATIPDIDDDVRNKLLISSIVLGFIHLSFEVRQFIYNPIKWIRDFWNIFDVIAYVLPIYTSIIWLQTKEMNIIPLLSFSCLFLDIKFLLFLRAFEYFVFENGTVDTNPYIIQLPNGNTNMFMNFKTSLFAMYKFLTGDSGALSNWTYVDDAPLAIMIVLFSLLIVVYLMNLLIGLLNNAIEKDNNRVSFLIQKAEILAEIELFYLLPYQRRKENWFPEVMYYYANIDKTRKKIKEMMDNKEWDTNEFTELKQELLEGLNIE</sequence>
<dbReference type="AlphaFoldDB" id="A0A8H3R1Z4"/>
<keyword evidence="1" id="KW-0677">Repeat</keyword>
<dbReference type="InterPro" id="IPR011044">
    <property type="entry name" value="Quino_amine_DH_bsu"/>
</dbReference>
<dbReference type="OrthoDB" id="2364457at2759"/>
<evidence type="ECO:0000313" key="4">
    <source>
        <dbReference type="EMBL" id="GET00504.1"/>
    </source>
</evidence>
<feature type="region of interest" description="Disordered" evidence="2">
    <location>
        <begin position="25"/>
        <end position="85"/>
    </location>
</feature>
<feature type="transmembrane region" description="Helical" evidence="3">
    <location>
        <begin position="991"/>
        <end position="1014"/>
    </location>
</feature>
<dbReference type="Proteomes" id="UP000615446">
    <property type="component" value="Unassembled WGS sequence"/>
</dbReference>
<dbReference type="InterPro" id="IPR024862">
    <property type="entry name" value="TRPV"/>
</dbReference>
<feature type="transmembrane region" description="Helical" evidence="3">
    <location>
        <begin position="820"/>
        <end position="842"/>
    </location>
</feature>
<keyword evidence="3" id="KW-0472">Membrane</keyword>
<evidence type="ECO:0000256" key="3">
    <source>
        <dbReference type="SAM" id="Phobius"/>
    </source>
</evidence>
<feature type="transmembrane region" description="Helical" evidence="3">
    <location>
        <begin position="885"/>
        <end position="904"/>
    </location>
</feature>
<evidence type="ECO:0000256" key="2">
    <source>
        <dbReference type="SAM" id="MobiDB-lite"/>
    </source>
</evidence>
<dbReference type="GO" id="GO:0098703">
    <property type="term" value="P:calcium ion import across plasma membrane"/>
    <property type="evidence" value="ECO:0007669"/>
    <property type="project" value="TreeGrafter"/>
</dbReference>
<name>A0A8H3R1Z4_9GLOM</name>
<comment type="caution">
    <text evidence="4">The sequence shown here is derived from an EMBL/GenBank/DDBJ whole genome shotgun (WGS) entry which is preliminary data.</text>
</comment>
<dbReference type="PANTHER" id="PTHR10582:SF2">
    <property type="entry name" value="INACTIVE"/>
    <property type="match status" value="1"/>
</dbReference>
<reference evidence="4" key="1">
    <citation type="submission" date="2019-10" db="EMBL/GenBank/DDBJ databases">
        <title>Conservation and host-specific expression of non-tandemly repeated heterogenous ribosome RNA gene in arbuscular mycorrhizal fungi.</title>
        <authorList>
            <person name="Maeda T."/>
            <person name="Kobayashi Y."/>
            <person name="Nakagawa T."/>
            <person name="Ezawa T."/>
            <person name="Yamaguchi K."/>
            <person name="Bino T."/>
            <person name="Nishimoto Y."/>
            <person name="Shigenobu S."/>
            <person name="Kawaguchi M."/>
        </authorList>
    </citation>
    <scope>NUCLEOTIDE SEQUENCE</scope>
    <source>
        <strain evidence="4">HR1</strain>
    </source>
</reference>
<gene>
    <name evidence="4" type="ORF">RCL2_002695900</name>
</gene>
<dbReference type="GO" id="GO:0005216">
    <property type="term" value="F:monoatomic ion channel activity"/>
    <property type="evidence" value="ECO:0007669"/>
    <property type="project" value="InterPro"/>
</dbReference>
<organism evidence="4 5">
    <name type="scientific">Rhizophagus clarus</name>
    <dbReference type="NCBI Taxonomy" id="94130"/>
    <lineage>
        <taxon>Eukaryota</taxon>
        <taxon>Fungi</taxon>
        <taxon>Fungi incertae sedis</taxon>
        <taxon>Mucoromycota</taxon>
        <taxon>Glomeromycotina</taxon>
        <taxon>Glomeromycetes</taxon>
        <taxon>Glomerales</taxon>
        <taxon>Glomeraceae</taxon>
        <taxon>Rhizophagus</taxon>
    </lineage>
</organism>
<proteinExistence type="predicted"/>
<feature type="transmembrane region" description="Helical" evidence="3">
    <location>
        <begin position="708"/>
        <end position="728"/>
    </location>
</feature>
<dbReference type="PANTHER" id="PTHR10582">
    <property type="entry name" value="TRANSIENT RECEPTOR POTENTIAL ION CHANNEL PROTEIN"/>
    <property type="match status" value="1"/>
</dbReference>